<evidence type="ECO:0000256" key="1">
    <source>
        <dbReference type="ARBA" id="ARBA00009186"/>
    </source>
</evidence>
<feature type="transmembrane region" description="Helical" evidence="3">
    <location>
        <begin position="336"/>
        <end position="360"/>
    </location>
</feature>
<dbReference type="KEGG" id="stim:H1B31_07045"/>
<feature type="transmembrane region" description="Helical" evidence="3">
    <location>
        <begin position="295"/>
        <end position="316"/>
    </location>
</feature>
<keyword evidence="3" id="KW-0812">Transmembrane</keyword>
<evidence type="ECO:0000259" key="4">
    <source>
        <dbReference type="Pfam" id="PF01578"/>
    </source>
</evidence>
<dbReference type="PRINTS" id="PR01410">
    <property type="entry name" value="CCBIOGENESIS"/>
</dbReference>
<feature type="transmembrane region" description="Helical" evidence="3">
    <location>
        <begin position="407"/>
        <end position="425"/>
    </location>
</feature>
<evidence type="ECO:0000313" key="6">
    <source>
        <dbReference type="EMBL" id="QNH53649.1"/>
    </source>
</evidence>
<dbReference type="GO" id="GO:0015232">
    <property type="term" value="F:heme transmembrane transporter activity"/>
    <property type="evidence" value="ECO:0007669"/>
    <property type="project" value="InterPro"/>
</dbReference>
<feature type="transmembrane region" description="Helical" evidence="3">
    <location>
        <begin position="256"/>
        <end position="275"/>
    </location>
</feature>
<dbReference type="EMBL" id="CP060204">
    <property type="protein sequence ID" value="QNH53649.1"/>
    <property type="molecule type" value="Genomic_DNA"/>
</dbReference>
<proteinExistence type="inferred from homology"/>
<dbReference type="Pfam" id="PF16327">
    <property type="entry name" value="CcmF_C"/>
    <property type="match status" value="1"/>
</dbReference>
<evidence type="ECO:0000256" key="3">
    <source>
        <dbReference type="SAM" id="Phobius"/>
    </source>
</evidence>
<organism evidence="6 7">
    <name type="scientific">Selenomonas timonae</name>
    <dbReference type="NCBI Taxonomy" id="2754044"/>
    <lineage>
        <taxon>Bacteria</taxon>
        <taxon>Bacillati</taxon>
        <taxon>Bacillota</taxon>
        <taxon>Negativicutes</taxon>
        <taxon>Selenomonadales</taxon>
        <taxon>Selenomonadaceae</taxon>
        <taxon>Selenomonas</taxon>
    </lineage>
</organism>
<dbReference type="Proteomes" id="UP000515480">
    <property type="component" value="Chromosome"/>
</dbReference>
<feature type="transmembrane region" description="Helical" evidence="3">
    <location>
        <begin position="113"/>
        <end position="132"/>
    </location>
</feature>
<dbReference type="PANTHER" id="PTHR43653:SF1">
    <property type="entry name" value="CYTOCHROME C-TYPE BIOGENESIS PROTEIN CCMF"/>
    <property type="match status" value="1"/>
</dbReference>
<dbReference type="RefSeq" id="WP_009656114.1">
    <property type="nucleotide sequence ID" value="NZ_CP060204.1"/>
</dbReference>
<dbReference type="InterPro" id="IPR003567">
    <property type="entry name" value="Cyt_c_biogenesis"/>
</dbReference>
<dbReference type="PANTHER" id="PTHR43653">
    <property type="entry name" value="CYTOCHROME C ASSEMBLY PROTEIN-RELATED"/>
    <property type="match status" value="1"/>
</dbReference>
<feature type="transmembrane region" description="Helical" evidence="3">
    <location>
        <begin position="455"/>
        <end position="473"/>
    </location>
</feature>
<sequence length="710" mass="75724">MIGTLFLGAVLFFALAAVFCETQGKTTEGRICAALAGLASLGAAAFLFVIILNDDFSYTYVISYSSISLPLLYKLSAFWAGQQGSFLLWLVIHAIVGVLIAREGRMTATGRTIYHALTAMLVLLVLFKSPFAPAETVAMDGHGMNPLLQDPWMAVHPPIIFVGYALLAVPFVYSLESMIKAPMDGSFLAPMRRWTLIAWAFLGAGIFIGGYWAYKVLGWGGYWGWDPVENSSLVPWLLACVLLHLISVARGRRGAFYLVHLAATFSYAFVLYGTFLTRSGILGDFSVHSFAGSDIGLYIALANAAVLLFGLGVLIVRIERLPKGAVYEQHRSRDFLVLLGMLLIVFIVAIVFFGMSMPLISGLLGESAAVDTSYYVRTSLPIAVPLALLMALGVLLPYGSGRVARPVWIFVISVGGGVLAGLVGVTDIPSVLLSTFALLAALAAIEAFRRQRIGLGGMVAHVGTGLALLAFILSGSGSQTTTVTLIPDEPQEVYGHTIIYRGQSFAESGSEKSYRYEVDGSLCEAVTKLRANGEDAAREPAIARSLAGDLYIAPSPTSAERDELILHRGKTVMGINDYAYRYESIAFEPQGGGKTLVTAQIALTDGEEVDDAAPTILATETGGTSQPIEVMNGKFRIRLTGVSADERDIRIEILPSVAEEAALPVPASVSTKPGISILWLACVLVTVGGLLAATQVVSPVKGGGSEKRSE</sequence>
<evidence type="ECO:0000259" key="5">
    <source>
        <dbReference type="Pfam" id="PF16327"/>
    </source>
</evidence>
<dbReference type="InterPro" id="IPR032523">
    <property type="entry name" value="CcmF_C"/>
</dbReference>
<feature type="transmembrane region" description="Helical" evidence="3">
    <location>
        <begin position="380"/>
        <end position="400"/>
    </location>
</feature>
<dbReference type="Pfam" id="PF01578">
    <property type="entry name" value="Cytochrom_C_asm"/>
    <property type="match status" value="1"/>
</dbReference>
<protein>
    <submittedName>
        <fullName evidence="6">Cytochrome c biogenesis protein CcsA</fullName>
    </submittedName>
</protein>
<keyword evidence="3" id="KW-0472">Membrane</keyword>
<feature type="transmembrane region" description="Helical" evidence="3">
    <location>
        <begin position="677"/>
        <end position="698"/>
    </location>
</feature>
<feature type="transmembrane region" description="Helical" evidence="3">
    <location>
        <begin position="233"/>
        <end position="249"/>
    </location>
</feature>
<evidence type="ECO:0000313" key="7">
    <source>
        <dbReference type="Proteomes" id="UP000515480"/>
    </source>
</evidence>
<keyword evidence="3" id="KW-1133">Transmembrane helix</keyword>
<dbReference type="AlphaFoldDB" id="A0A7G7VHQ6"/>
<dbReference type="GO" id="GO:0016020">
    <property type="term" value="C:membrane"/>
    <property type="evidence" value="ECO:0007669"/>
    <property type="project" value="InterPro"/>
</dbReference>
<dbReference type="InterPro" id="IPR002541">
    <property type="entry name" value="Cyt_c_assembly"/>
</dbReference>
<feature type="domain" description="Cytochrome c assembly protein" evidence="4">
    <location>
        <begin position="82"/>
        <end position="279"/>
    </location>
</feature>
<accession>A0A7G7VHQ6</accession>
<feature type="transmembrane region" description="Helical" evidence="3">
    <location>
        <begin position="152"/>
        <end position="173"/>
    </location>
</feature>
<feature type="transmembrane region" description="Helical" evidence="3">
    <location>
        <begin position="30"/>
        <end position="51"/>
    </location>
</feature>
<feature type="transmembrane region" description="Helical" evidence="3">
    <location>
        <begin position="86"/>
        <end position="101"/>
    </location>
</feature>
<dbReference type="GO" id="GO:0020037">
    <property type="term" value="F:heme binding"/>
    <property type="evidence" value="ECO:0007669"/>
    <property type="project" value="InterPro"/>
</dbReference>
<gene>
    <name evidence="6" type="primary">ccsA</name>
    <name evidence="6" type="ORF">H1B31_07045</name>
</gene>
<dbReference type="GO" id="GO:0017004">
    <property type="term" value="P:cytochrome complex assembly"/>
    <property type="evidence" value="ECO:0007669"/>
    <property type="project" value="UniProtKB-KW"/>
</dbReference>
<keyword evidence="7" id="KW-1185">Reference proteome</keyword>
<feature type="domain" description="Cytochrome c-type biogenesis protein CcmF C-terminal" evidence="5">
    <location>
        <begin position="315"/>
        <end position="503"/>
    </location>
</feature>
<comment type="similarity">
    <text evidence="1">Belongs to the CcmF/CycK/Ccl1/NrfE/CcsA family.</text>
</comment>
<reference evidence="6 7" key="1">
    <citation type="submission" date="2020-07" db="EMBL/GenBank/DDBJ databases">
        <title>Complete genome and description of Selenomonas timonensis sp. nov., a new bacterium isolated from a gingivitis subject.</title>
        <authorList>
            <person name="Antezack A."/>
        </authorList>
    </citation>
    <scope>NUCLEOTIDE SEQUENCE [LARGE SCALE GENOMIC DNA]</scope>
    <source>
        <strain evidence="6 7">Marseille-Q3039</strain>
    </source>
</reference>
<evidence type="ECO:0000256" key="2">
    <source>
        <dbReference type="ARBA" id="ARBA00022748"/>
    </source>
</evidence>
<name>A0A7G7VHQ6_9FIRM</name>
<feature type="transmembrane region" description="Helical" evidence="3">
    <location>
        <begin position="194"/>
        <end position="213"/>
    </location>
</feature>
<keyword evidence="2" id="KW-0201">Cytochrome c-type biogenesis</keyword>